<accession>A0ABQ6K2P7</accession>
<evidence type="ECO:0000256" key="1">
    <source>
        <dbReference type="SAM" id="MobiDB-lite"/>
    </source>
</evidence>
<reference evidence="3" key="1">
    <citation type="journal article" date="2019" name="Int. J. Syst. Evol. Microbiol.">
        <title>The Global Catalogue of Microorganisms (GCM) 10K type strain sequencing project: providing services to taxonomists for standard genome sequencing and annotation.</title>
        <authorList>
            <consortium name="The Broad Institute Genomics Platform"/>
            <consortium name="The Broad Institute Genome Sequencing Center for Infectious Disease"/>
            <person name="Wu L."/>
            <person name="Ma J."/>
        </authorList>
    </citation>
    <scope>NUCLEOTIDE SEQUENCE [LARGE SCALE GENOMIC DNA]</scope>
    <source>
        <strain evidence="3">NBRC 108894</strain>
    </source>
</reference>
<evidence type="ECO:0000313" key="3">
    <source>
        <dbReference type="Proteomes" id="UP001157034"/>
    </source>
</evidence>
<name>A0ABQ6K2P7_9MICO</name>
<feature type="region of interest" description="Disordered" evidence="1">
    <location>
        <begin position="24"/>
        <end position="62"/>
    </location>
</feature>
<dbReference type="Proteomes" id="UP001157034">
    <property type="component" value="Unassembled WGS sequence"/>
</dbReference>
<gene>
    <name evidence="2" type="ORF">GCM10025881_15570</name>
</gene>
<sequence>MPKSGVQIIGDPRGFRRLFDVTQPERSRDQIEVRPGRGHGTERDRAEEPCVEVHRASDVSDI</sequence>
<protein>
    <submittedName>
        <fullName evidence="2">Uncharacterized protein</fullName>
    </submittedName>
</protein>
<organism evidence="2 3">
    <name type="scientific">Pseudolysinimonas kribbensis</name>
    <dbReference type="NCBI Taxonomy" id="433641"/>
    <lineage>
        <taxon>Bacteria</taxon>
        <taxon>Bacillati</taxon>
        <taxon>Actinomycetota</taxon>
        <taxon>Actinomycetes</taxon>
        <taxon>Micrococcales</taxon>
        <taxon>Microbacteriaceae</taxon>
        <taxon>Pseudolysinimonas</taxon>
    </lineage>
</organism>
<proteinExistence type="predicted"/>
<comment type="caution">
    <text evidence="2">The sequence shown here is derived from an EMBL/GenBank/DDBJ whole genome shotgun (WGS) entry which is preliminary data.</text>
</comment>
<dbReference type="EMBL" id="BSVB01000001">
    <property type="protein sequence ID" value="GMA94733.1"/>
    <property type="molecule type" value="Genomic_DNA"/>
</dbReference>
<evidence type="ECO:0000313" key="2">
    <source>
        <dbReference type="EMBL" id="GMA94733.1"/>
    </source>
</evidence>
<keyword evidence="3" id="KW-1185">Reference proteome</keyword>